<dbReference type="Pfam" id="PF04087">
    <property type="entry name" value="DUF389"/>
    <property type="match status" value="1"/>
</dbReference>
<evidence type="ECO:0000313" key="3">
    <source>
        <dbReference type="EMBL" id="RNF62938.1"/>
    </source>
</evidence>
<dbReference type="PANTHER" id="PTHR20992:SF9">
    <property type="entry name" value="AT15442P-RELATED"/>
    <property type="match status" value="1"/>
</dbReference>
<dbReference type="PANTHER" id="PTHR20992">
    <property type="entry name" value="AT15442P-RELATED"/>
    <property type="match status" value="1"/>
</dbReference>
<organism evidence="3">
    <name type="scientific">Acidithiobacillus sulfuriphilus</name>
    <dbReference type="NCBI Taxonomy" id="1867749"/>
    <lineage>
        <taxon>Bacteria</taxon>
        <taxon>Pseudomonadati</taxon>
        <taxon>Pseudomonadota</taxon>
        <taxon>Acidithiobacillia</taxon>
        <taxon>Acidithiobacillales</taxon>
        <taxon>Acidithiobacillaceae</taxon>
        <taxon>Acidithiobacillus</taxon>
    </lineage>
</organism>
<dbReference type="RefSeq" id="WP_123103533.1">
    <property type="nucleotide sequence ID" value="NZ_CP127527.1"/>
</dbReference>
<feature type="transmembrane region" description="Helical" evidence="1">
    <location>
        <begin position="224"/>
        <end position="243"/>
    </location>
</feature>
<dbReference type="OrthoDB" id="9790659at2"/>
<feature type="transmembrane region" description="Helical" evidence="1">
    <location>
        <begin position="160"/>
        <end position="181"/>
    </location>
</feature>
<feature type="transmembrane region" description="Helical" evidence="1">
    <location>
        <begin position="97"/>
        <end position="115"/>
    </location>
</feature>
<dbReference type="AlphaFoldDB" id="A0A3M8R2Z1"/>
<keyword evidence="1" id="KW-0812">Transmembrane</keyword>
<keyword evidence="1" id="KW-0472">Membrane</keyword>
<protein>
    <submittedName>
        <fullName evidence="3">DUF389 domain-containing protein</fullName>
    </submittedName>
</protein>
<proteinExistence type="predicted"/>
<dbReference type="Gene3D" id="3.30.1330.60">
    <property type="entry name" value="OmpA-like domain"/>
    <property type="match status" value="1"/>
</dbReference>
<dbReference type="InterPro" id="IPR005240">
    <property type="entry name" value="DUF389"/>
</dbReference>
<feature type="transmembrane region" description="Helical" evidence="1">
    <location>
        <begin position="135"/>
        <end position="153"/>
    </location>
</feature>
<name>A0A3M8R2Z1_9PROT</name>
<reference evidence="3" key="1">
    <citation type="submission" date="2018-10" db="EMBL/GenBank/DDBJ databases">
        <title>Acidithiobacillus sulfuriphilus sp. nov.: an extremely acidophilic sulfur-oxidizing chemolithotroph isolated from a neutral pH environment.</title>
        <authorList>
            <person name="Falagan C."/>
            <person name="Moya-Beltran A."/>
            <person name="Quatrini R."/>
            <person name="Johnson D.B."/>
        </authorList>
    </citation>
    <scope>NUCLEOTIDE SEQUENCE [LARGE SCALE GENOMIC DNA]</scope>
    <source>
        <strain evidence="3">CJ-2</strain>
    </source>
</reference>
<dbReference type="SUPFAM" id="SSF103088">
    <property type="entry name" value="OmpA-like"/>
    <property type="match status" value="1"/>
</dbReference>
<accession>A0A3M8R2Z1</accession>
<dbReference type="Pfam" id="PF00691">
    <property type="entry name" value="OmpA"/>
    <property type="match status" value="1"/>
</dbReference>
<sequence length="529" mass="56764">MSRLKLGSYHIIAQWWRAMASTVPHDQVLQQVRDDGRATPSYFFMIAISAGIATIGLLANSPAVIIGAMLVSPLMGPIMLTGVGIAAIKPKYVAEGALALLAGIVLALMTSMAIVYLSPLTNGTPEILARTRPNLFDLAVAAFSGLAGGYAVIRGRHGAIIGVAIATALMPPLAVVGYGIAVANWTITKGSSLLFVVNMVAIALSSALVAAWYGFSRHNLRQALAWQSLLVFFVLIPLTIPLLSSLQTIASEAAVTNAVRAVMERTLSAKKVHIYQLNVHFPRHQPIGVDSIVVVNHPEPGLPSVVQKALEQQLRKPVHVSLEQVLAASANEVPTSALGTPIRAESTVTATVTAPAISWAAMIRQAFPLPIQMLDVSEKGKQIQIMPKLSDGMSLAALRQMQGALFHKFPGWTVTIIPPPQSLPTIDFAPNETAIGPRQQELLRSIIWALQAWHVSNVRVVGFASTTGIRQKNITLAMTRAQQVATLLQAAGIQADPEIEYPALHQHRLERKLGYAAFRIVKVRLPGEP</sequence>
<evidence type="ECO:0000259" key="2">
    <source>
        <dbReference type="Pfam" id="PF00691"/>
    </source>
</evidence>
<dbReference type="InterPro" id="IPR036737">
    <property type="entry name" value="OmpA-like_sf"/>
</dbReference>
<evidence type="ECO:0000256" key="1">
    <source>
        <dbReference type="SAM" id="Phobius"/>
    </source>
</evidence>
<dbReference type="InterPro" id="IPR006665">
    <property type="entry name" value="OmpA-like"/>
</dbReference>
<feature type="transmembrane region" description="Helical" evidence="1">
    <location>
        <begin position="42"/>
        <end position="59"/>
    </location>
</feature>
<feature type="transmembrane region" description="Helical" evidence="1">
    <location>
        <begin position="65"/>
        <end position="88"/>
    </location>
</feature>
<dbReference type="EMBL" id="RIZI01000160">
    <property type="protein sequence ID" value="RNF62938.1"/>
    <property type="molecule type" value="Genomic_DNA"/>
</dbReference>
<keyword evidence="1" id="KW-1133">Transmembrane helix</keyword>
<comment type="caution">
    <text evidence="3">The sequence shown here is derived from an EMBL/GenBank/DDBJ whole genome shotgun (WGS) entry which is preliminary data.</text>
</comment>
<gene>
    <name evidence="3" type="ORF">EC580_07030</name>
</gene>
<feature type="domain" description="OmpA-like" evidence="2">
    <location>
        <begin position="428"/>
        <end position="496"/>
    </location>
</feature>
<feature type="transmembrane region" description="Helical" evidence="1">
    <location>
        <begin position="193"/>
        <end position="215"/>
    </location>
</feature>